<dbReference type="FunFam" id="3.30.70.270:FF:000001">
    <property type="entry name" value="Diguanylate cyclase domain protein"/>
    <property type="match status" value="1"/>
</dbReference>
<name>A0A4V3DKN9_9HYPH</name>
<dbReference type="EC" id="2.7.7.65" evidence="1"/>
<evidence type="ECO:0000313" key="6">
    <source>
        <dbReference type="Proteomes" id="UP000294958"/>
    </source>
</evidence>
<accession>A0A4V3DKN9</accession>
<proteinExistence type="predicted"/>
<dbReference type="PANTHER" id="PTHR45138:SF9">
    <property type="entry name" value="DIGUANYLATE CYCLASE DGCM-RELATED"/>
    <property type="match status" value="1"/>
</dbReference>
<dbReference type="GO" id="GO:1902201">
    <property type="term" value="P:negative regulation of bacterial-type flagellum-dependent cell motility"/>
    <property type="evidence" value="ECO:0007669"/>
    <property type="project" value="TreeGrafter"/>
</dbReference>
<evidence type="ECO:0000256" key="2">
    <source>
        <dbReference type="ARBA" id="ARBA00034247"/>
    </source>
</evidence>
<gene>
    <name evidence="5" type="ORF">DES43_11151</name>
</gene>
<comment type="caution">
    <text evidence="5">The sequence shown here is derived from an EMBL/GenBank/DDBJ whole genome shotgun (WGS) entry which is preliminary data.</text>
</comment>
<feature type="transmembrane region" description="Helical" evidence="3">
    <location>
        <begin position="105"/>
        <end position="124"/>
    </location>
</feature>
<keyword evidence="6" id="KW-1185">Reference proteome</keyword>
<keyword evidence="3" id="KW-1133">Transmembrane helix</keyword>
<dbReference type="InterPro" id="IPR000160">
    <property type="entry name" value="GGDEF_dom"/>
</dbReference>
<dbReference type="RefSeq" id="WP_051520511.1">
    <property type="nucleotide sequence ID" value="NZ_KK073884.1"/>
</dbReference>
<keyword evidence="3" id="KW-0472">Membrane</keyword>
<dbReference type="AlphaFoldDB" id="A0A4V3DKN9"/>
<dbReference type="GO" id="GO:0052621">
    <property type="term" value="F:diguanylate cyclase activity"/>
    <property type="evidence" value="ECO:0007669"/>
    <property type="project" value="UniProtKB-EC"/>
</dbReference>
<dbReference type="Pfam" id="PF00990">
    <property type="entry name" value="GGDEF"/>
    <property type="match status" value="1"/>
</dbReference>
<dbReference type="PROSITE" id="PS50887">
    <property type="entry name" value="GGDEF"/>
    <property type="match status" value="1"/>
</dbReference>
<feature type="transmembrane region" description="Helical" evidence="3">
    <location>
        <begin position="203"/>
        <end position="224"/>
    </location>
</feature>
<comment type="catalytic activity">
    <reaction evidence="2">
        <text>2 GTP = 3',3'-c-di-GMP + 2 diphosphate</text>
        <dbReference type="Rhea" id="RHEA:24898"/>
        <dbReference type="ChEBI" id="CHEBI:33019"/>
        <dbReference type="ChEBI" id="CHEBI:37565"/>
        <dbReference type="ChEBI" id="CHEBI:58805"/>
        <dbReference type="EC" id="2.7.7.65"/>
    </reaction>
</comment>
<dbReference type="Gene3D" id="3.30.70.270">
    <property type="match status" value="1"/>
</dbReference>
<feature type="transmembrane region" description="Helical" evidence="3">
    <location>
        <begin position="74"/>
        <end position="93"/>
    </location>
</feature>
<dbReference type="NCBIfam" id="TIGR00254">
    <property type="entry name" value="GGDEF"/>
    <property type="match status" value="1"/>
</dbReference>
<evidence type="ECO:0000256" key="1">
    <source>
        <dbReference type="ARBA" id="ARBA00012528"/>
    </source>
</evidence>
<feature type="transmembrane region" description="Helical" evidence="3">
    <location>
        <begin position="48"/>
        <end position="68"/>
    </location>
</feature>
<sequence>MLHPAAGIIRAIMVSGYVFAIVATMMLSNGLVLAVIMRDLPKELRPAANVWQAGTFIIAFGSAMFAIASAQPHPLLLVMVNSAFLIGLLFYERALAKFYDYRSSAIHYIPIVAGACSVFWFSIIEENFKARIVIITIAWCWLMLASARDLFRARAQDDSASRKVLLYIFMIMAVFTALRGAVFVTNPLPTDFSVTSSASLLNLVTPIFMAVLPVLGTTSFILICSDRIRMQWEHAASTDYLTDLPNRRTLTRRAEMLFNAAGRSNAPLSVAIFDIDSFKKINDTYGHEVGDRALRHVAGILNAEADLGTMVARSGGEEFVMLFDADHGGKTESLRKAVENTPFSADGDMIQVTVSVGVATRGPLDRDFSDLLRRADRALYAAKQGGRNRVETSLPAAAE</sequence>
<dbReference type="SMART" id="SM00267">
    <property type="entry name" value="GGDEF"/>
    <property type="match status" value="1"/>
</dbReference>
<evidence type="ECO:0000313" key="5">
    <source>
        <dbReference type="EMBL" id="TDR35050.1"/>
    </source>
</evidence>
<protein>
    <recommendedName>
        <fullName evidence="1">diguanylate cyclase</fullName>
        <ecNumber evidence="1">2.7.7.65</ecNumber>
    </recommendedName>
</protein>
<feature type="transmembrane region" description="Helical" evidence="3">
    <location>
        <begin position="12"/>
        <end position="36"/>
    </location>
</feature>
<evidence type="ECO:0000256" key="3">
    <source>
        <dbReference type="SAM" id="Phobius"/>
    </source>
</evidence>
<dbReference type="GO" id="GO:0005886">
    <property type="term" value="C:plasma membrane"/>
    <property type="evidence" value="ECO:0007669"/>
    <property type="project" value="TreeGrafter"/>
</dbReference>
<organism evidence="5 6">
    <name type="scientific">Aquamicrobium defluvii</name>
    <dbReference type="NCBI Taxonomy" id="69279"/>
    <lineage>
        <taxon>Bacteria</taxon>
        <taxon>Pseudomonadati</taxon>
        <taxon>Pseudomonadota</taxon>
        <taxon>Alphaproteobacteria</taxon>
        <taxon>Hyphomicrobiales</taxon>
        <taxon>Phyllobacteriaceae</taxon>
        <taxon>Aquamicrobium</taxon>
    </lineage>
</organism>
<keyword evidence="3" id="KW-0812">Transmembrane</keyword>
<dbReference type="InterPro" id="IPR029787">
    <property type="entry name" value="Nucleotide_cyclase"/>
</dbReference>
<dbReference type="OrthoDB" id="9759607at2"/>
<dbReference type="EMBL" id="SNZF01000011">
    <property type="protein sequence ID" value="TDR35050.1"/>
    <property type="molecule type" value="Genomic_DNA"/>
</dbReference>
<dbReference type="PANTHER" id="PTHR45138">
    <property type="entry name" value="REGULATORY COMPONENTS OF SENSORY TRANSDUCTION SYSTEM"/>
    <property type="match status" value="1"/>
</dbReference>
<dbReference type="SUPFAM" id="SSF55073">
    <property type="entry name" value="Nucleotide cyclase"/>
    <property type="match status" value="1"/>
</dbReference>
<dbReference type="InterPro" id="IPR043128">
    <property type="entry name" value="Rev_trsase/Diguanyl_cyclase"/>
</dbReference>
<feature type="domain" description="GGDEF" evidence="4">
    <location>
        <begin position="266"/>
        <end position="395"/>
    </location>
</feature>
<feature type="transmembrane region" description="Helical" evidence="3">
    <location>
        <begin position="163"/>
        <end position="183"/>
    </location>
</feature>
<reference evidence="5 6" key="1">
    <citation type="submission" date="2019-03" db="EMBL/GenBank/DDBJ databases">
        <title>Genomic Encyclopedia of Type Strains, Phase IV (KMG-IV): sequencing the most valuable type-strain genomes for metagenomic binning, comparative biology and taxonomic classification.</title>
        <authorList>
            <person name="Goeker M."/>
        </authorList>
    </citation>
    <scope>NUCLEOTIDE SEQUENCE [LARGE SCALE GENOMIC DNA]</scope>
    <source>
        <strain evidence="5 6">DSM 11603</strain>
    </source>
</reference>
<dbReference type="Proteomes" id="UP000294958">
    <property type="component" value="Unassembled WGS sequence"/>
</dbReference>
<evidence type="ECO:0000259" key="4">
    <source>
        <dbReference type="PROSITE" id="PS50887"/>
    </source>
</evidence>
<dbReference type="GO" id="GO:0043709">
    <property type="term" value="P:cell adhesion involved in single-species biofilm formation"/>
    <property type="evidence" value="ECO:0007669"/>
    <property type="project" value="TreeGrafter"/>
</dbReference>
<dbReference type="InterPro" id="IPR050469">
    <property type="entry name" value="Diguanylate_Cyclase"/>
</dbReference>
<feature type="transmembrane region" description="Helical" evidence="3">
    <location>
        <begin position="130"/>
        <end position="151"/>
    </location>
</feature>
<dbReference type="CDD" id="cd01949">
    <property type="entry name" value="GGDEF"/>
    <property type="match status" value="1"/>
</dbReference>